<sequence length="411" mass="46103">MSRRRHHDDGDGMEGEEFLSITGKPLPRLAHANDILGKCRSIDDYEKLNRLGEGTYGVVHRSRDLETSGIVALKQIRILDHDRGNGIPITALREISILKSLRHPNIISVLDVAVADLDDIYMVMEYAEQDLANLLDYARVKFSESEVKCLMKQLLEGLEYLHRKDIIHRDIKMSNLLLTRHGILKLADFGLAREYTPRPLTPGVVTVWYRSPELLLSTSRYTTAVDIWSSGCIMGELILCAPLLPGDTELDQWRLISSLLGAPSERIWPRMRNLPGLPTPSDGDPHRVRLRPPPPPPPGPMQRNKLEQKLGGQKKECINLVNELLTYDPERRPSAGRALRHPYFTKESPSACRPEMIQTFPEIRNDVKEVEAGGGRVRGGGGMEAGSGYVFDFGEVGGGEGEARRKRRKQA</sequence>
<name>A0A4S2MWW6_9PEZI</name>
<dbReference type="PROSITE" id="PS00108">
    <property type="entry name" value="PROTEIN_KINASE_ST"/>
    <property type="match status" value="1"/>
</dbReference>
<keyword evidence="15" id="KW-1185">Reference proteome</keyword>
<feature type="region of interest" description="Disordered" evidence="12">
    <location>
        <begin position="271"/>
        <end position="305"/>
    </location>
</feature>
<dbReference type="FunFam" id="3.30.200.20:FF:000124">
    <property type="entry name" value="Cyclin-dependent kinase 4"/>
    <property type="match status" value="1"/>
</dbReference>
<dbReference type="InterPro" id="IPR000719">
    <property type="entry name" value="Prot_kinase_dom"/>
</dbReference>
<accession>A0A4S2MWW6</accession>
<evidence type="ECO:0000256" key="1">
    <source>
        <dbReference type="ARBA" id="ARBA00006485"/>
    </source>
</evidence>
<keyword evidence="4" id="KW-0808">Transferase</keyword>
<dbReference type="EC" id="2.7.11.22" evidence="2"/>
<comment type="catalytic activity">
    <reaction evidence="8">
        <text>L-threonyl-[protein] + ATP = O-phospho-L-threonyl-[protein] + ADP + H(+)</text>
        <dbReference type="Rhea" id="RHEA:46608"/>
        <dbReference type="Rhea" id="RHEA-COMP:11060"/>
        <dbReference type="Rhea" id="RHEA-COMP:11605"/>
        <dbReference type="ChEBI" id="CHEBI:15378"/>
        <dbReference type="ChEBI" id="CHEBI:30013"/>
        <dbReference type="ChEBI" id="CHEBI:30616"/>
        <dbReference type="ChEBI" id="CHEBI:61977"/>
        <dbReference type="ChEBI" id="CHEBI:456216"/>
        <dbReference type="EC" id="2.7.11.22"/>
    </reaction>
</comment>
<dbReference type="PROSITE" id="PS00107">
    <property type="entry name" value="PROTEIN_KINASE_ATP"/>
    <property type="match status" value="1"/>
</dbReference>
<organism evidence="14 15">
    <name type="scientific">Ascodesmis nigricans</name>
    <dbReference type="NCBI Taxonomy" id="341454"/>
    <lineage>
        <taxon>Eukaryota</taxon>
        <taxon>Fungi</taxon>
        <taxon>Dikarya</taxon>
        <taxon>Ascomycota</taxon>
        <taxon>Pezizomycotina</taxon>
        <taxon>Pezizomycetes</taxon>
        <taxon>Pezizales</taxon>
        <taxon>Ascodesmidaceae</taxon>
        <taxon>Ascodesmis</taxon>
    </lineage>
</organism>
<feature type="compositionally biased region" description="Pro residues" evidence="12">
    <location>
        <begin position="291"/>
        <end position="300"/>
    </location>
</feature>
<comment type="catalytic activity">
    <reaction evidence="9">
        <text>L-seryl-[protein] + ATP = O-phospho-L-seryl-[protein] + ADP + H(+)</text>
        <dbReference type="Rhea" id="RHEA:17989"/>
        <dbReference type="Rhea" id="RHEA-COMP:9863"/>
        <dbReference type="Rhea" id="RHEA-COMP:11604"/>
        <dbReference type="ChEBI" id="CHEBI:15378"/>
        <dbReference type="ChEBI" id="CHEBI:29999"/>
        <dbReference type="ChEBI" id="CHEBI:30616"/>
        <dbReference type="ChEBI" id="CHEBI:83421"/>
        <dbReference type="ChEBI" id="CHEBI:456216"/>
        <dbReference type="EC" id="2.7.11.22"/>
    </reaction>
</comment>
<evidence type="ECO:0000313" key="15">
    <source>
        <dbReference type="Proteomes" id="UP000298138"/>
    </source>
</evidence>
<evidence type="ECO:0000313" key="14">
    <source>
        <dbReference type="EMBL" id="TGZ81117.1"/>
    </source>
</evidence>
<gene>
    <name evidence="14" type="ORF">EX30DRAFT_331513</name>
</gene>
<dbReference type="Pfam" id="PF00069">
    <property type="entry name" value="Pkinase"/>
    <property type="match status" value="1"/>
</dbReference>
<feature type="domain" description="Protein kinase" evidence="13">
    <location>
        <begin position="45"/>
        <end position="344"/>
    </location>
</feature>
<dbReference type="SMART" id="SM00220">
    <property type="entry name" value="S_TKc"/>
    <property type="match status" value="1"/>
</dbReference>
<dbReference type="PROSITE" id="PS50011">
    <property type="entry name" value="PROTEIN_KINASE_DOM"/>
    <property type="match status" value="1"/>
</dbReference>
<dbReference type="PANTHER" id="PTHR24056:SF508">
    <property type="entry name" value="CYCLIN-DEPENDENT KINASE 10"/>
    <property type="match status" value="1"/>
</dbReference>
<dbReference type="STRING" id="341454.A0A4S2MWW6"/>
<evidence type="ECO:0000256" key="4">
    <source>
        <dbReference type="ARBA" id="ARBA00022679"/>
    </source>
</evidence>
<dbReference type="Gene3D" id="3.30.200.20">
    <property type="entry name" value="Phosphorylase Kinase, domain 1"/>
    <property type="match status" value="1"/>
</dbReference>
<dbReference type="Proteomes" id="UP000298138">
    <property type="component" value="Unassembled WGS sequence"/>
</dbReference>
<dbReference type="GO" id="GO:0005634">
    <property type="term" value="C:nucleus"/>
    <property type="evidence" value="ECO:0007669"/>
    <property type="project" value="TreeGrafter"/>
</dbReference>
<dbReference type="Gene3D" id="1.10.510.10">
    <property type="entry name" value="Transferase(Phosphotransferase) domain 1"/>
    <property type="match status" value="1"/>
</dbReference>
<evidence type="ECO:0000256" key="6">
    <source>
        <dbReference type="ARBA" id="ARBA00022777"/>
    </source>
</evidence>
<evidence type="ECO:0000256" key="10">
    <source>
        <dbReference type="PROSITE-ProRule" id="PRU10141"/>
    </source>
</evidence>
<dbReference type="OrthoDB" id="1732493at2759"/>
<keyword evidence="6 14" id="KW-0418">Kinase</keyword>
<evidence type="ECO:0000256" key="11">
    <source>
        <dbReference type="RuleBase" id="RU000304"/>
    </source>
</evidence>
<feature type="binding site" evidence="10">
    <location>
        <position position="74"/>
    </location>
    <ligand>
        <name>ATP</name>
        <dbReference type="ChEBI" id="CHEBI:30616"/>
    </ligand>
</feature>
<dbReference type="AlphaFoldDB" id="A0A4S2MWW6"/>
<evidence type="ECO:0000256" key="2">
    <source>
        <dbReference type="ARBA" id="ARBA00012425"/>
    </source>
</evidence>
<evidence type="ECO:0000256" key="5">
    <source>
        <dbReference type="ARBA" id="ARBA00022741"/>
    </source>
</evidence>
<evidence type="ECO:0000256" key="3">
    <source>
        <dbReference type="ARBA" id="ARBA00022527"/>
    </source>
</evidence>
<evidence type="ECO:0000256" key="8">
    <source>
        <dbReference type="ARBA" id="ARBA00047811"/>
    </source>
</evidence>
<dbReference type="InterPro" id="IPR017441">
    <property type="entry name" value="Protein_kinase_ATP_BS"/>
</dbReference>
<keyword evidence="5 10" id="KW-0547">Nucleotide-binding</keyword>
<dbReference type="EMBL" id="ML220121">
    <property type="protein sequence ID" value="TGZ81117.1"/>
    <property type="molecule type" value="Genomic_DNA"/>
</dbReference>
<dbReference type="FunFam" id="1.10.510.10:FF:000624">
    <property type="entry name" value="Mitogen-activated protein kinase"/>
    <property type="match status" value="1"/>
</dbReference>
<evidence type="ECO:0000256" key="7">
    <source>
        <dbReference type="ARBA" id="ARBA00022840"/>
    </source>
</evidence>
<dbReference type="InterPro" id="IPR050108">
    <property type="entry name" value="CDK"/>
</dbReference>
<evidence type="ECO:0000256" key="9">
    <source>
        <dbReference type="ARBA" id="ARBA00048367"/>
    </source>
</evidence>
<proteinExistence type="inferred from homology"/>
<dbReference type="InterPro" id="IPR008271">
    <property type="entry name" value="Ser/Thr_kinase_AS"/>
</dbReference>
<dbReference type="InterPro" id="IPR011009">
    <property type="entry name" value="Kinase-like_dom_sf"/>
</dbReference>
<keyword evidence="3 11" id="KW-0723">Serine/threonine-protein kinase</keyword>
<reference evidence="14 15" key="1">
    <citation type="submission" date="2019-04" db="EMBL/GenBank/DDBJ databases">
        <title>Comparative genomics and transcriptomics to analyze fruiting body development in filamentous ascomycetes.</title>
        <authorList>
            <consortium name="DOE Joint Genome Institute"/>
            <person name="Lutkenhaus R."/>
            <person name="Traeger S."/>
            <person name="Breuer J."/>
            <person name="Kuo A."/>
            <person name="Lipzen A."/>
            <person name="Pangilinan J."/>
            <person name="Dilworth D."/>
            <person name="Sandor L."/>
            <person name="Poggeler S."/>
            <person name="Barry K."/>
            <person name="Grigoriev I.V."/>
            <person name="Nowrousian M."/>
        </authorList>
    </citation>
    <scope>NUCLEOTIDE SEQUENCE [LARGE SCALE GENOMIC DNA]</scope>
    <source>
        <strain evidence="14 15">CBS 389.68</strain>
    </source>
</reference>
<dbReference type="SUPFAM" id="SSF56112">
    <property type="entry name" value="Protein kinase-like (PK-like)"/>
    <property type="match status" value="1"/>
</dbReference>
<dbReference type="PANTHER" id="PTHR24056">
    <property type="entry name" value="CELL DIVISION PROTEIN KINASE"/>
    <property type="match status" value="1"/>
</dbReference>
<dbReference type="InParanoid" id="A0A4S2MWW6"/>
<comment type="similarity">
    <text evidence="1">Belongs to the protein kinase superfamily. CMGC Ser/Thr protein kinase family. CDC2/CDKX subfamily.</text>
</comment>
<dbReference type="GO" id="GO:0007346">
    <property type="term" value="P:regulation of mitotic cell cycle"/>
    <property type="evidence" value="ECO:0007669"/>
    <property type="project" value="TreeGrafter"/>
</dbReference>
<evidence type="ECO:0000256" key="12">
    <source>
        <dbReference type="SAM" id="MobiDB-lite"/>
    </source>
</evidence>
<dbReference type="GO" id="GO:0004693">
    <property type="term" value="F:cyclin-dependent protein serine/threonine kinase activity"/>
    <property type="evidence" value="ECO:0007669"/>
    <property type="project" value="UniProtKB-EC"/>
</dbReference>
<protein>
    <recommendedName>
        <fullName evidence="2">cyclin-dependent kinase</fullName>
        <ecNumber evidence="2">2.7.11.22</ecNumber>
    </recommendedName>
</protein>
<evidence type="ECO:0000259" key="13">
    <source>
        <dbReference type="PROSITE" id="PS50011"/>
    </source>
</evidence>
<keyword evidence="7 10" id="KW-0067">ATP-binding</keyword>
<dbReference type="GO" id="GO:0005524">
    <property type="term" value="F:ATP binding"/>
    <property type="evidence" value="ECO:0007669"/>
    <property type="project" value="UniProtKB-UniRule"/>
</dbReference>